<dbReference type="AlphaFoldDB" id="A0A931MJR1"/>
<evidence type="ECO:0000313" key="1">
    <source>
        <dbReference type="EMBL" id="MBG9390575.1"/>
    </source>
</evidence>
<dbReference type="EMBL" id="JADWYS010000001">
    <property type="protein sequence ID" value="MBG9390575.1"/>
    <property type="molecule type" value="Genomic_DNA"/>
</dbReference>
<dbReference type="Proteomes" id="UP000651050">
    <property type="component" value="Unassembled WGS sequence"/>
</dbReference>
<evidence type="ECO:0000313" key="2">
    <source>
        <dbReference type="Proteomes" id="UP000651050"/>
    </source>
</evidence>
<keyword evidence="2" id="KW-1185">Reference proteome</keyword>
<proteinExistence type="predicted"/>
<sequence length="114" mass="12355">MFSVGISRASHLLLICTGAPRFNDFMALVDLAAALSRREGWTRILVDCVSVPATFDPDELVSIGQYAGATLGGTRVAIVVPDEKRYDATRSAANSAGGRLRYFTNHLDAAHWLM</sequence>
<reference evidence="1" key="1">
    <citation type="submission" date="2020-11" db="EMBL/GenBank/DDBJ databases">
        <title>Bacterial whole genome sequence for Caenimonas sp. DR4.4.</title>
        <authorList>
            <person name="Le V."/>
            <person name="Ko S.-R."/>
            <person name="Ahn C.-Y."/>
            <person name="Oh H.-M."/>
        </authorList>
    </citation>
    <scope>NUCLEOTIDE SEQUENCE</scope>
    <source>
        <strain evidence="1">DR4.4</strain>
    </source>
</reference>
<comment type="caution">
    <text evidence="1">The sequence shown here is derived from an EMBL/GenBank/DDBJ whole genome shotgun (WGS) entry which is preliminary data.</text>
</comment>
<protein>
    <recommendedName>
        <fullName evidence="3">STAS/SEC14 domain-containing protein</fullName>
    </recommendedName>
</protein>
<name>A0A931MJR1_9BURK</name>
<dbReference type="RefSeq" id="WP_196988307.1">
    <property type="nucleotide sequence ID" value="NZ_JADWYS010000001.1"/>
</dbReference>
<gene>
    <name evidence="1" type="ORF">I5803_21265</name>
</gene>
<organism evidence="1 2">
    <name type="scientific">Caenimonas aquaedulcis</name>
    <dbReference type="NCBI Taxonomy" id="2793270"/>
    <lineage>
        <taxon>Bacteria</taxon>
        <taxon>Pseudomonadati</taxon>
        <taxon>Pseudomonadota</taxon>
        <taxon>Betaproteobacteria</taxon>
        <taxon>Burkholderiales</taxon>
        <taxon>Comamonadaceae</taxon>
        <taxon>Caenimonas</taxon>
    </lineage>
</organism>
<accession>A0A931MJR1</accession>
<evidence type="ECO:0008006" key="3">
    <source>
        <dbReference type="Google" id="ProtNLM"/>
    </source>
</evidence>